<evidence type="ECO:0000313" key="3">
    <source>
        <dbReference type="Proteomes" id="UP001501411"/>
    </source>
</evidence>
<feature type="transmembrane region" description="Helical" evidence="1">
    <location>
        <begin position="67"/>
        <end position="86"/>
    </location>
</feature>
<dbReference type="RefSeq" id="WP_345232078.1">
    <property type="nucleotide sequence ID" value="NZ_BAABIQ010000036.1"/>
</dbReference>
<evidence type="ECO:0000256" key="1">
    <source>
        <dbReference type="SAM" id="Phobius"/>
    </source>
</evidence>
<proteinExistence type="predicted"/>
<dbReference type="Proteomes" id="UP001501411">
    <property type="component" value="Unassembled WGS sequence"/>
</dbReference>
<comment type="caution">
    <text evidence="2">The sequence shown here is derived from an EMBL/GenBank/DDBJ whole genome shotgun (WGS) entry which is preliminary data.</text>
</comment>
<sequence length="121" mass="14078">MVTKKSFTKLFTFQKYLGMVMSVFGVLVLLFDHKPGASVPLMIGLFMLFTAPEKVEDERSVSLKTSSLYLAFFLAYVFKLLSSNLYSHGLFPLQLTEINHFIILVFLIALMNYYFRMYLYK</sequence>
<accession>A0ABP9BGP4</accession>
<keyword evidence="1" id="KW-0812">Transmembrane</keyword>
<reference evidence="3" key="1">
    <citation type="journal article" date="2019" name="Int. J. Syst. Evol. Microbiol.">
        <title>The Global Catalogue of Microorganisms (GCM) 10K type strain sequencing project: providing services to taxonomists for standard genome sequencing and annotation.</title>
        <authorList>
            <consortium name="The Broad Institute Genomics Platform"/>
            <consortium name="The Broad Institute Genome Sequencing Center for Infectious Disease"/>
            <person name="Wu L."/>
            <person name="Ma J."/>
        </authorList>
    </citation>
    <scope>NUCLEOTIDE SEQUENCE [LARGE SCALE GENOMIC DNA]</scope>
    <source>
        <strain evidence="3">JCM 18200</strain>
    </source>
</reference>
<keyword evidence="1" id="KW-1133">Transmembrane helix</keyword>
<organism evidence="2 3">
    <name type="scientific">Olivibacter ginsenosidimutans</name>
    <dbReference type="NCBI Taxonomy" id="1176537"/>
    <lineage>
        <taxon>Bacteria</taxon>
        <taxon>Pseudomonadati</taxon>
        <taxon>Bacteroidota</taxon>
        <taxon>Sphingobacteriia</taxon>
        <taxon>Sphingobacteriales</taxon>
        <taxon>Sphingobacteriaceae</taxon>
        <taxon>Olivibacter</taxon>
    </lineage>
</organism>
<feature type="transmembrane region" description="Helical" evidence="1">
    <location>
        <begin position="98"/>
        <end position="115"/>
    </location>
</feature>
<keyword evidence="3" id="KW-1185">Reference proteome</keyword>
<evidence type="ECO:0000313" key="2">
    <source>
        <dbReference type="EMBL" id="GAA4795190.1"/>
    </source>
</evidence>
<keyword evidence="1" id="KW-0472">Membrane</keyword>
<dbReference type="EMBL" id="BAABIQ010000036">
    <property type="protein sequence ID" value="GAA4795190.1"/>
    <property type="molecule type" value="Genomic_DNA"/>
</dbReference>
<feature type="transmembrane region" description="Helical" evidence="1">
    <location>
        <begin position="12"/>
        <end position="31"/>
    </location>
</feature>
<protein>
    <submittedName>
        <fullName evidence="2">Uncharacterized protein</fullName>
    </submittedName>
</protein>
<gene>
    <name evidence="2" type="ORF">GCM10023231_24500</name>
</gene>
<name>A0ABP9BGP4_9SPHI</name>